<feature type="compositionally biased region" description="Basic and acidic residues" evidence="1">
    <location>
        <begin position="110"/>
        <end position="123"/>
    </location>
</feature>
<feature type="region of interest" description="Disordered" evidence="1">
    <location>
        <begin position="102"/>
        <end position="137"/>
    </location>
</feature>
<accession>A0A098BXK8</accession>
<gene>
    <name evidence="2" type="ORF">RHRU231_950106</name>
</gene>
<evidence type="ECO:0000256" key="1">
    <source>
        <dbReference type="SAM" id="MobiDB-lite"/>
    </source>
</evidence>
<reference evidence="2 3" key="1">
    <citation type="journal article" date="2014" name="Genome Announc.">
        <title>Draft Genome Sequence of Propane- and Butane-Oxidizing Actinobacterium Rhodococcus ruber IEGM 231.</title>
        <authorList>
            <person name="Ivshina I.B."/>
            <person name="Kuyukina M.S."/>
            <person name="Krivoruchko A.V."/>
            <person name="Barbe V."/>
            <person name="Fischer C."/>
        </authorList>
    </citation>
    <scope>NUCLEOTIDE SEQUENCE [LARGE SCALE GENOMIC DNA]</scope>
</reference>
<dbReference type="AlphaFoldDB" id="A0A098BXK8"/>
<evidence type="ECO:0000313" key="2">
    <source>
        <dbReference type="EMBL" id="CDZ92456.1"/>
    </source>
</evidence>
<protein>
    <submittedName>
        <fullName evidence="2">Uncharacterized protein</fullName>
    </submittedName>
</protein>
<organism evidence="2 3">
    <name type="scientific">Rhodococcus ruber</name>
    <dbReference type="NCBI Taxonomy" id="1830"/>
    <lineage>
        <taxon>Bacteria</taxon>
        <taxon>Bacillati</taxon>
        <taxon>Actinomycetota</taxon>
        <taxon>Actinomycetes</taxon>
        <taxon>Mycobacteriales</taxon>
        <taxon>Nocardiaceae</taxon>
        <taxon>Rhodococcus</taxon>
    </lineage>
</organism>
<dbReference type="EMBL" id="CCSD01000111">
    <property type="protein sequence ID" value="CDZ92456.1"/>
    <property type="molecule type" value="Genomic_DNA"/>
</dbReference>
<name>A0A098BXK8_9NOCA</name>
<sequence>MQRGPATGDGRRPPLSWRAVLAGIDLARDAVVVAVQLRRIAGLVPVQRCHARVPRLRAVLVAGARRRGRGRLGRRGGGGSRRRGLGCRGGCRRRGLRKQEVRGAGGQQVCEREGVRGGRRGDDEGSAPGRGGDESTNLHACLFLSGRRTDRGIRAVDRLSVRRLAAQHPPPGFRS</sequence>
<dbReference type="Proteomes" id="UP000042997">
    <property type="component" value="Unassembled WGS sequence"/>
</dbReference>
<proteinExistence type="predicted"/>
<evidence type="ECO:0000313" key="3">
    <source>
        <dbReference type="Proteomes" id="UP000042997"/>
    </source>
</evidence>